<evidence type="ECO:0000313" key="9">
    <source>
        <dbReference type="Proteomes" id="UP000186609"/>
    </source>
</evidence>
<keyword evidence="9" id="KW-1185">Reference proteome</keyword>
<evidence type="ECO:0000256" key="1">
    <source>
        <dbReference type="ARBA" id="ARBA00004651"/>
    </source>
</evidence>
<evidence type="ECO:0000256" key="6">
    <source>
        <dbReference type="ARBA" id="ARBA00023136"/>
    </source>
</evidence>
<dbReference type="EMBL" id="CP019236">
    <property type="protein sequence ID" value="APW36085.1"/>
    <property type="molecule type" value="Genomic_DNA"/>
</dbReference>
<feature type="transmembrane region" description="Helical" evidence="7">
    <location>
        <begin position="330"/>
        <end position="353"/>
    </location>
</feature>
<reference evidence="8 9" key="1">
    <citation type="submission" date="2017-01" db="EMBL/GenBank/DDBJ databases">
        <authorList>
            <person name="Mah S.A."/>
            <person name="Swanson W.J."/>
            <person name="Moy G.W."/>
            <person name="Vacquier V.D."/>
        </authorList>
    </citation>
    <scope>NUCLEOTIDE SEQUENCE [LARGE SCALE GENOMIC DNA]</scope>
    <source>
        <strain evidence="8 9">DCY110</strain>
    </source>
</reference>
<dbReference type="Pfam" id="PF03601">
    <property type="entry name" value="Cons_hypoth698"/>
    <property type="match status" value="1"/>
</dbReference>
<sequence>MQALLPGLALTAAIASVSIGLGRSGWLQAHGISALTLSIVLGMLIGNTWYGRVGAAAGAGVAFSKANLLRLGIVLYGLRLTFQDIAHVGWAGVAIDASMLCSTFGLACLLGSRVFGLDRKTAMLIGAGSSICGAAAVMAADPVVRGRPEQVMVAVATVVVFGTVGIFLYPALYHLNAQYGWIAMSPTDYGVFAGSTIHEVAQVVAAGRAVSLEAANTAVIAKMVRVMMLAPFLVMLSAWLSRPDAASHPGDAHHAETGAPVRGGIAIPWFALGFVAVAGLNSLAVLPQAMVLHLTDVDTVLLAMAMAGLGLTTHVSAIRKAGVKPLALAAVLFAWLVGGGLAVNAGLGALFGLGA</sequence>
<proteinExistence type="inferred from homology"/>
<keyword evidence="5 7" id="KW-1133">Transmembrane helix</keyword>
<evidence type="ECO:0000256" key="5">
    <source>
        <dbReference type="ARBA" id="ARBA00022989"/>
    </source>
</evidence>
<protein>
    <submittedName>
        <fullName evidence="8">Uncharacterized protein</fullName>
    </submittedName>
</protein>
<dbReference type="STRING" id="1842727.RD110_01740"/>
<dbReference type="InterPro" id="IPR004630">
    <property type="entry name" value="UPF0324_YeiH-like"/>
</dbReference>
<comment type="similarity">
    <text evidence="2">Belongs to the UPF0324 family.</text>
</comment>
<organism evidence="8 9">
    <name type="scientific">Rhodoferax koreensis</name>
    <dbReference type="NCBI Taxonomy" id="1842727"/>
    <lineage>
        <taxon>Bacteria</taxon>
        <taxon>Pseudomonadati</taxon>
        <taxon>Pseudomonadota</taxon>
        <taxon>Betaproteobacteria</taxon>
        <taxon>Burkholderiales</taxon>
        <taxon>Comamonadaceae</taxon>
        <taxon>Rhodoferax</taxon>
    </lineage>
</organism>
<keyword evidence="6 7" id="KW-0472">Membrane</keyword>
<dbReference type="KEGG" id="rhy:RD110_01740"/>
<accession>A0A1P8JQS9</accession>
<gene>
    <name evidence="8" type="ORF">RD110_01740</name>
</gene>
<feature type="transmembrane region" description="Helical" evidence="7">
    <location>
        <begin position="122"/>
        <end position="140"/>
    </location>
</feature>
<feature type="transmembrane region" description="Helical" evidence="7">
    <location>
        <begin position="223"/>
        <end position="240"/>
    </location>
</feature>
<keyword evidence="3" id="KW-1003">Cell membrane</keyword>
<evidence type="ECO:0000313" key="8">
    <source>
        <dbReference type="EMBL" id="APW36085.1"/>
    </source>
</evidence>
<dbReference type="AlphaFoldDB" id="A0A1P8JQS9"/>
<evidence type="ECO:0000256" key="2">
    <source>
        <dbReference type="ARBA" id="ARBA00007977"/>
    </source>
</evidence>
<evidence type="ECO:0000256" key="3">
    <source>
        <dbReference type="ARBA" id="ARBA00022475"/>
    </source>
</evidence>
<evidence type="ECO:0000256" key="4">
    <source>
        <dbReference type="ARBA" id="ARBA00022692"/>
    </source>
</evidence>
<feature type="transmembrane region" description="Helical" evidence="7">
    <location>
        <begin position="88"/>
        <end position="110"/>
    </location>
</feature>
<keyword evidence="4 7" id="KW-0812">Transmembrane</keyword>
<dbReference type="GO" id="GO:0005886">
    <property type="term" value="C:plasma membrane"/>
    <property type="evidence" value="ECO:0007669"/>
    <property type="project" value="UniProtKB-SubCell"/>
</dbReference>
<dbReference type="NCBIfam" id="TIGR00698">
    <property type="entry name" value="YeiH family putative sulfate export transporter"/>
    <property type="match status" value="1"/>
</dbReference>
<feature type="transmembrane region" description="Helical" evidence="7">
    <location>
        <begin position="266"/>
        <end position="287"/>
    </location>
</feature>
<feature type="transmembrane region" description="Helical" evidence="7">
    <location>
        <begin position="25"/>
        <end position="46"/>
    </location>
</feature>
<dbReference type="PANTHER" id="PTHR30106">
    <property type="entry name" value="INNER MEMBRANE PROTEIN YEIH-RELATED"/>
    <property type="match status" value="1"/>
</dbReference>
<comment type="subcellular location">
    <subcellularLocation>
        <location evidence="1">Cell membrane</location>
        <topology evidence="1">Multi-pass membrane protein</topology>
    </subcellularLocation>
</comment>
<feature type="transmembrane region" description="Helical" evidence="7">
    <location>
        <begin position="152"/>
        <end position="175"/>
    </location>
</feature>
<dbReference type="InterPro" id="IPR018383">
    <property type="entry name" value="UPF0324_pro"/>
</dbReference>
<evidence type="ECO:0000256" key="7">
    <source>
        <dbReference type="SAM" id="Phobius"/>
    </source>
</evidence>
<dbReference type="Proteomes" id="UP000186609">
    <property type="component" value="Chromosome"/>
</dbReference>
<feature type="transmembrane region" description="Helical" evidence="7">
    <location>
        <begin position="299"/>
        <end position="318"/>
    </location>
</feature>
<name>A0A1P8JQS9_9BURK</name>
<dbReference type="PANTHER" id="PTHR30106:SF2">
    <property type="entry name" value="UPF0324 INNER MEMBRANE PROTEIN YEIH"/>
    <property type="match status" value="1"/>
</dbReference>